<dbReference type="Pfam" id="PF13445">
    <property type="entry name" value="zf-RING_UBOX"/>
    <property type="match status" value="1"/>
</dbReference>
<accession>A0A7S4D1V5</accession>
<dbReference type="InterPro" id="IPR047153">
    <property type="entry name" value="TRIM45/56/19-like"/>
</dbReference>
<dbReference type="InterPro" id="IPR027370">
    <property type="entry name" value="Znf-RING_euk"/>
</dbReference>
<evidence type="ECO:0000256" key="1">
    <source>
        <dbReference type="ARBA" id="ARBA00008518"/>
    </source>
</evidence>
<keyword evidence="3" id="KW-0677">Repeat</keyword>
<dbReference type="InterPro" id="IPR001841">
    <property type="entry name" value="Znf_RING"/>
</dbReference>
<dbReference type="SMART" id="SM00502">
    <property type="entry name" value="BBC"/>
    <property type="match status" value="1"/>
</dbReference>
<keyword evidence="4 7" id="KW-0863">Zinc-finger</keyword>
<dbReference type="InterPro" id="IPR001298">
    <property type="entry name" value="Filamin/ABP280_rpt"/>
</dbReference>
<evidence type="ECO:0000256" key="7">
    <source>
        <dbReference type="PROSITE-ProRule" id="PRU00024"/>
    </source>
</evidence>
<dbReference type="SMART" id="SM00184">
    <property type="entry name" value="RING"/>
    <property type="match status" value="2"/>
</dbReference>
<evidence type="ECO:0000256" key="8">
    <source>
        <dbReference type="PROSITE-ProRule" id="PRU00087"/>
    </source>
</evidence>
<dbReference type="CDD" id="cd19757">
    <property type="entry name" value="Bbox1"/>
    <property type="match status" value="1"/>
</dbReference>
<dbReference type="Pfam" id="PF00630">
    <property type="entry name" value="Filamin"/>
    <property type="match status" value="1"/>
</dbReference>
<organism evidence="11">
    <name type="scientific">Eutreptiella gymnastica</name>
    <dbReference type="NCBI Taxonomy" id="73025"/>
    <lineage>
        <taxon>Eukaryota</taxon>
        <taxon>Discoba</taxon>
        <taxon>Euglenozoa</taxon>
        <taxon>Euglenida</taxon>
        <taxon>Spirocuta</taxon>
        <taxon>Euglenophyceae</taxon>
        <taxon>Eutreptiales</taxon>
        <taxon>Eutreptiaceae</taxon>
        <taxon>Eutreptiella</taxon>
    </lineage>
</organism>
<dbReference type="InterPro" id="IPR013783">
    <property type="entry name" value="Ig-like_fold"/>
</dbReference>
<evidence type="ECO:0000256" key="3">
    <source>
        <dbReference type="ARBA" id="ARBA00022737"/>
    </source>
</evidence>
<dbReference type="Gene3D" id="3.30.40.10">
    <property type="entry name" value="Zinc/RING finger domain, C3HC4 (zinc finger)"/>
    <property type="match status" value="1"/>
</dbReference>
<dbReference type="SUPFAM" id="SSF57850">
    <property type="entry name" value="RING/U-box"/>
    <property type="match status" value="1"/>
</dbReference>
<dbReference type="InterPro" id="IPR013083">
    <property type="entry name" value="Znf_RING/FYVE/PHD"/>
</dbReference>
<dbReference type="InterPro" id="IPR013320">
    <property type="entry name" value="ConA-like_dom_sf"/>
</dbReference>
<dbReference type="PANTHER" id="PTHR25462:SF291">
    <property type="entry name" value="E3 UBIQUITIN-PROTEIN LIGASE TRIM45"/>
    <property type="match status" value="1"/>
</dbReference>
<dbReference type="Gene3D" id="3.30.160.60">
    <property type="entry name" value="Classic Zinc Finger"/>
    <property type="match status" value="1"/>
</dbReference>
<dbReference type="SUPFAM" id="SSF49899">
    <property type="entry name" value="Concanavalin A-like lectins/glucanases"/>
    <property type="match status" value="1"/>
</dbReference>
<dbReference type="PROSITE" id="PS00518">
    <property type="entry name" value="ZF_RING_1"/>
    <property type="match status" value="1"/>
</dbReference>
<dbReference type="SMART" id="SM00336">
    <property type="entry name" value="BBOX"/>
    <property type="match status" value="2"/>
</dbReference>
<dbReference type="Gene3D" id="2.60.120.920">
    <property type="match status" value="1"/>
</dbReference>
<dbReference type="Gene3D" id="2.60.40.10">
    <property type="entry name" value="Immunoglobulins"/>
    <property type="match status" value="1"/>
</dbReference>
<dbReference type="InterPro" id="IPR043136">
    <property type="entry name" value="B30.2/SPRY_sf"/>
</dbReference>
<dbReference type="InterPro" id="IPR003649">
    <property type="entry name" value="Bbox_C"/>
</dbReference>
<dbReference type="SUPFAM" id="SSF57845">
    <property type="entry name" value="B-box zinc-binding domain"/>
    <property type="match status" value="1"/>
</dbReference>
<evidence type="ECO:0000256" key="4">
    <source>
        <dbReference type="ARBA" id="ARBA00022771"/>
    </source>
</evidence>
<feature type="repeat" description="Filamin" evidence="8">
    <location>
        <begin position="352"/>
        <end position="465"/>
    </location>
</feature>
<dbReference type="InterPro" id="IPR000315">
    <property type="entry name" value="Znf_B-box"/>
</dbReference>
<sequence>MEDALSCSICMEVYGESRIPRALRCLHTFCQSCLHNLAEKHEMKRVQCPICQQETDVTNGDVKSLLCNFSTLDAASAFQASKEKLVCNICEEAAAAHRCLECSEFFCDDCCRPHRKMKATRDHNVQTIAEFKEEPVLRTFRKTYCPTHPEPKEMHELTLCCKTCDHKPICYDCIVIDHKDHDYGFLHQLAQDQRAEISALLAEVRERGDVSRAAMTRIAACCQDVTERQASAEAEIDALFNQAYDTLRARQKEALNTVHMLMKEKQKTLEAQAEALATFQSSLSSSTSYVHRMLGSGSDAEVMLSKPVLIQRLKELQQQECVLEPAASADLWVDQDSQSLYSVIAGFGAVHALNVDAGRCTAEGAGLSGTQILDMPSEFVVTLRDAEGELTKCVSDTRELLKVEAHMVDAVDARMARSTAVPVDVAPGPHPARTCSYTPTVEGRLRVSVLVRGRHIPGSPFAVKTAKQLFPVFTLLDTSIGTSADGRRITHDATGATGIHFAVATPSISDGVFLWDVNIHHMVGNTWILMGVIANTAPISQSYADNTNYGWASDCQVYIGGKNMSGHDGWPKCQPWQVGDAATFKLDCKALTLSMKHKRLNRTFSITGLPAGKTWHIHANLYGLNDSLEILPPSEEF</sequence>
<dbReference type="PROSITE" id="PS50119">
    <property type="entry name" value="ZF_BBOX"/>
    <property type="match status" value="1"/>
</dbReference>
<dbReference type="InterPro" id="IPR014756">
    <property type="entry name" value="Ig_E-set"/>
</dbReference>
<dbReference type="InterPro" id="IPR017868">
    <property type="entry name" value="Filamin/ABP280_repeat-like"/>
</dbReference>
<evidence type="ECO:0000313" key="11">
    <source>
        <dbReference type="EMBL" id="CAE0813500.1"/>
    </source>
</evidence>
<dbReference type="GO" id="GO:0008270">
    <property type="term" value="F:zinc ion binding"/>
    <property type="evidence" value="ECO:0007669"/>
    <property type="project" value="UniProtKB-KW"/>
</dbReference>
<evidence type="ECO:0000256" key="2">
    <source>
        <dbReference type="ARBA" id="ARBA00022723"/>
    </source>
</evidence>
<dbReference type="PROSITE" id="PS50194">
    <property type="entry name" value="FILAMIN_REPEAT"/>
    <property type="match status" value="1"/>
</dbReference>
<evidence type="ECO:0000256" key="5">
    <source>
        <dbReference type="ARBA" id="ARBA00022786"/>
    </source>
</evidence>
<comment type="similarity">
    <text evidence="1">Belongs to the TRIM/RBCC family.</text>
</comment>
<keyword evidence="6" id="KW-0862">Zinc</keyword>
<evidence type="ECO:0008006" key="12">
    <source>
        <dbReference type="Google" id="ProtNLM"/>
    </source>
</evidence>
<gene>
    <name evidence="11" type="ORF">EGYM00163_LOCUS24651</name>
</gene>
<keyword evidence="5" id="KW-0833">Ubl conjugation pathway</keyword>
<dbReference type="InterPro" id="IPR017907">
    <property type="entry name" value="Znf_RING_CS"/>
</dbReference>
<dbReference type="GO" id="GO:0061630">
    <property type="term" value="F:ubiquitin protein ligase activity"/>
    <property type="evidence" value="ECO:0007669"/>
    <property type="project" value="TreeGrafter"/>
</dbReference>
<dbReference type="EMBL" id="HBJA01070135">
    <property type="protein sequence ID" value="CAE0813500.1"/>
    <property type="molecule type" value="Transcribed_RNA"/>
</dbReference>
<feature type="domain" description="B box-type" evidence="10">
    <location>
        <begin position="82"/>
        <end position="128"/>
    </location>
</feature>
<evidence type="ECO:0000259" key="9">
    <source>
        <dbReference type="PROSITE" id="PS50089"/>
    </source>
</evidence>
<proteinExistence type="inferred from homology"/>
<dbReference type="PROSITE" id="PS50089">
    <property type="entry name" value="ZF_RING_2"/>
    <property type="match status" value="1"/>
</dbReference>
<feature type="domain" description="RING-type" evidence="9">
    <location>
        <begin position="7"/>
        <end position="52"/>
    </location>
</feature>
<name>A0A7S4D1V5_9EUGL</name>
<dbReference type="AlphaFoldDB" id="A0A7S4D1V5"/>
<evidence type="ECO:0000256" key="6">
    <source>
        <dbReference type="ARBA" id="ARBA00022833"/>
    </source>
</evidence>
<reference evidence="11" key="1">
    <citation type="submission" date="2021-01" db="EMBL/GenBank/DDBJ databases">
        <authorList>
            <person name="Corre E."/>
            <person name="Pelletier E."/>
            <person name="Niang G."/>
            <person name="Scheremetjew M."/>
            <person name="Finn R."/>
            <person name="Kale V."/>
            <person name="Holt S."/>
            <person name="Cochrane G."/>
            <person name="Meng A."/>
            <person name="Brown T."/>
            <person name="Cohen L."/>
        </authorList>
    </citation>
    <scope>NUCLEOTIDE SEQUENCE</scope>
    <source>
        <strain evidence="11">CCMP1594</strain>
    </source>
</reference>
<keyword evidence="2" id="KW-0479">Metal-binding</keyword>
<dbReference type="PANTHER" id="PTHR25462">
    <property type="entry name" value="BONUS, ISOFORM C-RELATED"/>
    <property type="match status" value="1"/>
</dbReference>
<protein>
    <recommendedName>
        <fullName evidence="12">RING-type domain-containing protein</fullName>
    </recommendedName>
</protein>
<evidence type="ECO:0000259" key="10">
    <source>
        <dbReference type="PROSITE" id="PS50119"/>
    </source>
</evidence>
<dbReference type="Gene3D" id="4.10.830.40">
    <property type="match status" value="1"/>
</dbReference>
<dbReference type="SMART" id="SM00557">
    <property type="entry name" value="IG_FLMN"/>
    <property type="match status" value="1"/>
</dbReference>
<dbReference type="SUPFAM" id="SSF81296">
    <property type="entry name" value="E set domains"/>
    <property type="match status" value="1"/>
</dbReference>